<gene>
    <name evidence="2" type="ORF">FHW12_003166</name>
</gene>
<accession>A0A839F783</accession>
<reference evidence="2 3" key="1">
    <citation type="submission" date="2020-07" db="EMBL/GenBank/DDBJ databases">
        <title>Genomic Encyclopedia of Type Strains, Phase IV (KMG-V): Genome sequencing to study the core and pangenomes of soil and plant-associated prokaryotes.</title>
        <authorList>
            <person name="Whitman W."/>
        </authorList>
    </citation>
    <scope>NUCLEOTIDE SEQUENCE [LARGE SCALE GENOMIC DNA]</scope>
    <source>
        <strain evidence="2 3">RH2WT43</strain>
    </source>
</reference>
<name>A0A839F783_9GAMM</name>
<feature type="compositionally biased region" description="Low complexity" evidence="1">
    <location>
        <begin position="33"/>
        <end position="56"/>
    </location>
</feature>
<protein>
    <submittedName>
        <fullName evidence="2">TPR repeat protein</fullName>
    </submittedName>
</protein>
<sequence>MRWLVLALAVIAGAALLYRHVATSSGTADAPTRAGKAGASASAGSPRTSTAPPSTKAADDLDDRPFVDVRAELERRAERGDAHAAARLGRAFAQCNGYVPVDDAQLESWVVEATARGVTLNVDGHPLGPDALLARLKANQAQRARDCANAGGIDEQDPRPLAFHWTERAAALGDADAQALYGNLAFATYNARSAIVDAEQLRERKRLARDYLERALAGGDALALQQMYLHYAHGTLYPEDAEAAYRYLYAYSLTPRSAEMAPAALTGLLDEAAAALDDGARERARRAARDLAACCMSPGSP</sequence>
<dbReference type="RefSeq" id="WP_182531975.1">
    <property type="nucleotide sequence ID" value="NZ_JACGXL010000005.1"/>
</dbReference>
<dbReference type="EMBL" id="JACGXL010000005">
    <property type="protein sequence ID" value="MBA8888930.1"/>
    <property type="molecule type" value="Genomic_DNA"/>
</dbReference>
<proteinExistence type="predicted"/>
<comment type="caution">
    <text evidence="2">The sequence shown here is derived from an EMBL/GenBank/DDBJ whole genome shotgun (WGS) entry which is preliminary data.</text>
</comment>
<evidence type="ECO:0000313" key="2">
    <source>
        <dbReference type="EMBL" id="MBA8888930.1"/>
    </source>
</evidence>
<dbReference type="AlphaFoldDB" id="A0A839F783"/>
<keyword evidence="3" id="KW-1185">Reference proteome</keyword>
<dbReference type="Gene3D" id="1.25.40.10">
    <property type="entry name" value="Tetratricopeptide repeat domain"/>
    <property type="match status" value="1"/>
</dbReference>
<evidence type="ECO:0000256" key="1">
    <source>
        <dbReference type="SAM" id="MobiDB-lite"/>
    </source>
</evidence>
<evidence type="ECO:0000313" key="3">
    <source>
        <dbReference type="Proteomes" id="UP000550401"/>
    </source>
</evidence>
<dbReference type="InterPro" id="IPR011990">
    <property type="entry name" value="TPR-like_helical_dom_sf"/>
</dbReference>
<dbReference type="SUPFAM" id="SSF81901">
    <property type="entry name" value="HCP-like"/>
    <property type="match status" value="1"/>
</dbReference>
<organism evidence="2 3">
    <name type="scientific">Dokdonella fugitiva</name>
    <dbReference type="NCBI Taxonomy" id="328517"/>
    <lineage>
        <taxon>Bacteria</taxon>
        <taxon>Pseudomonadati</taxon>
        <taxon>Pseudomonadota</taxon>
        <taxon>Gammaproteobacteria</taxon>
        <taxon>Lysobacterales</taxon>
        <taxon>Rhodanobacteraceae</taxon>
        <taxon>Dokdonella</taxon>
    </lineage>
</organism>
<feature type="region of interest" description="Disordered" evidence="1">
    <location>
        <begin position="26"/>
        <end position="63"/>
    </location>
</feature>
<dbReference type="Proteomes" id="UP000550401">
    <property type="component" value="Unassembled WGS sequence"/>
</dbReference>